<keyword evidence="1" id="KW-1133">Transmembrane helix</keyword>
<dbReference type="Proteomes" id="UP000770785">
    <property type="component" value="Unassembled WGS sequence"/>
</dbReference>
<proteinExistence type="predicted"/>
<accession>A0ABX0XEY4</accession>
<comment type="caution">
    <text evidence="2">The sequence shown here is derived from an EMBL/GenBank/DDBJ whole genome shotgun (WGS) entry which is preliminary data.</text>
</comment>
<reference evidence="2 3" key="1">
    <citation type="submission" date="2020-03" db="EMBL/GenBank/DDBJ databases">
        <title>Genomic Encyclopedia of Type Strains, Phase IV (KMG-IV): sequencing the most valuable type-strain genomes for metagenomic binning, comparative biology and taxonomic classification.</title>
        <authorList>
            <person name="Goeker M."/>
        </authorList>
    </citation>
    <scope>NUCLEOTIDE SEQUENCE [LARGE SCALE GENOMIC DNA]</scope>
    <source>
        <strain evidence="2 3">DSM 105096</strain>
    </source>
</reference>
<sequence length="262" mass="29965">MSQDKFNRRELLEQYLLGLTSREQTLYVKEMLEKDPTLATELEELRERMSEYITEQGMEQDGSDRQRSLQDFHDLDHEMITAMTRRNHNLVIWRLALSGVCLLLLFLSGYLFRSNQNYRMEVDREKALHAQDDASAQKKIKTLEGQTVAWDSLNTQTIPSAGGDVLVHYLAEEDITFLDLSHLAALQPEEAYHLEMIDGRGRSEKLVVSDSTRLSLLPLVANVNTVRLWRSAKAHDLPRDSALAVLVARFPLSLRANALVVD</sequence>
<organism evidence="2 3">
    <name type="scientific">Neolewinella antarctica</name>
    <dbReference type="NCBI Taxonomy" id="442734"/>
    <lineage>
        <taxon>Bacteria</taxon>
        <taxon>Pseudomonadati</taxon>
        <taxon>Bacteroidota</taxon>
        <taxon>Saprospiria</taxon>
        <taxon>Saprospirales</taxon>
        <taxon>Lewinellaceae</taxon>
        <taxon>Neolewinella</taxon>
    </lineage>
</organism>
<keyword evidence="3" id="KW-1185">Reference proteome</keyword>
<feature type="transmembrane region" description="Helical" evidence="1">
    <location>
        <begin position="91"/>
        <end position="112"/>
    </location>
</feature>
<gene>
    <name evidence="2" type="ORF">GGR27_002986</name>
</gene>
<keyword evidence="1" id="KW-0472">Membrane</keyword>
<evidence type="ECO:0000256" key="1">
    <source>
        <dbReference type="SAM" id="Phobius"/>
    </source>
</evidence>
<evidence type="ECO:0000313" key="2">
    <source>
        <dbReference type="EMBL" id="NJC27469.1"/>
    </source>
</evidence>
<dbReference type="EMBL" id="JAATJH010000005">
    <property type="protein sequence ID" value="NJC27469.1"/>
    <property type="molecule type" value="Genomic_DNA"/>
</dbReference>
<name>A0ABX0XEY4_9BACT</name>
<dbReference type="RefSeq" id="WP_168038600.1">
    <property type="nucleotide sequence ID" value="NZ_JAATJH010000005.1"/>
</dbReference>
<protein>
    <submittedName>
        <fullName evidence="2">Regulator of replication initiation timing</fullName>
    </submittedName>
</protein>
<keyword evidence="1" id="KW-0812">Transmembrane</keyword>
<evidence type="ECO:0000313" key="3">
    <source>
        <dbReference type="Proteomes" id="UP000770785"/>
    </source>
</evidence>